<comment type="caution">
    <text evidence="1">The sequence shown here is derived from an EMBL/GenBank/DDBJ whole genome shotgun (WGS) entry which is preliminary data.</text>
</comment>
<organism evidence="1 2">
    <name type="scientific">Hygrophoropsis aurantiaca</name>
    <dbReference type="NCBI Taxonomy" id="72124"/>
    <lineage>
        <taxon>Eukaryota</taxon>
        <taxon>Fungi</taxon>
        <taxon>Dikarya</taxon>
        <taxon>Basidiomycota</taxon>
        <taxon>Agaricomycotina</taxon>
        <taxon>Agaricomycetes</taxon>
        <taxon>Agaricomycetidae</taxon>
        <taxon>Boletales</taxon>
        <taxon>Coniophorineae</taxon>
        <taxon>Hygrophoropsidaceae</taxon>
        <taxon>Hygrophoropsis</taxon>
    </lineage>
</organism>
<evidence type="ECO:0000313" key="2">
    <source>
        <dbReference type="Proteomes" id="UP000790377"/>
    </source>
</evidence>
<gene>
    <name evidence="1" type="ORF">BJ138DRAFT_1171060</name>
</gene>
<sequence>MNKGKVPEYIDVDDLDIEIIAIKRPCYTLDDSDSDGKPSVGVSAVTLVKAPHAHPIKTETALSQALRGAIQKSPRMEPARKRRTTDATLALVNQPPKASAKRKASAALQPTHTWHLQSRAGSAPNDAIEISSDEEAPPPKKTKISSDDSPDPILLQDSPLEDYMSPDPILLRPQEAHNASTSTSTTTTTTTTTTTAPTPSTSASTLASTSALTHPDNPYDDEEEYSNYMASLDLRDESNWTPCPVRDKDDTPNFAFEHMSISASVPNVLRPHRTEYINCRYPPPKPIAIGDECDDCPWVKLAKYRSKNKRPHRYRLPQMLQSTLQRPRAIQPLFKDMGYHMLGLARSYRRVAAGSITKIVQTPGNVVVGSTVWQGHANYPGDEEESLGNENMQGNLLLWNGGKIHAADAHYRTRSSINGVGVQKYYTVNDVAFDPTRADRFASSGNDFTVQLWDIVDASSDSTNKIPKLANTIRLPDVAQDLHFKPNESTLVVSCRNGTVLLFSSLDESTQASSTTFHVAPASPRDPTLRHAAGAMTWGTGPTSHNIFTSSEPLDPASDIGYHKVFDVVKQMCVNPLSAAESGDAMALHPDGRTLALMTATSSSHHLRLYDVRRTGPQPSSSVPLPPTLTIHPTAQIPLVPYAKYQSYEVNCASFSPDGLFLAVARNDNITHVYDTRNIGRDVLYGFPHQDPHRGVPGTESYGVVEAQWVTGRGGRGMGLVTGGNDGCVRFWDCGISASDNSKGKAIAKTDFDVAHFSLGDQHKGEKALVVGHCGGGVYIFDKLTGDMMVEGDGSGR</sequence>
<dbReference type="Proteomes" id="UP000790377">
    <property type="component" value="Unassembled WGS sequence"/>
</dbReference>
<dbReference type="EMBL" id="MU267623">
    <property type="protein sequence ID" value="KAH7913875.1"/>
    <property type="molecule type" value="Genomic_DNA"/>
</dbReference>
<name>A0ACB8AK88_9AGAM</name>
<evidence type="ECO:0000313" key="1">
    <source>
        <dbReference type="EMBL" id="KAH7913875.1"/>
    </source>
</evidence>
<reference evidence="1" key="1">
    <citation type="journal article" date="2021" name="New Phytol.">
        <title>Evolutionary innovations through gain and loss of genes in the ectomycorrhizal Boletales.</title>
        <authorList>
            <person name="Wu G."/>
            <person name="Miyauchi S."/>
            <person name="Morin E."/>
            <person name="Kuo A."/>
            <person name="Drula E."/>
            <person name="Varga T."/>
            <person name="Kohler A."/>
            <person name="Feng B."/>
            <person name="Cao Y."/>
            <person name="Lipzen A."/>
            <person name="Daum C."/>
            <person name="Hundley H."/>
            <person name="Pangilinan J."/>
            <person name="Johnson J."/>
            <person name="Barry K."/>
            <person name="LaButti K."/>
            <person name="Ng V."/>
            <person name="Ahrendt S."/>
            <person name="Min B."/>
            <person name="Choi I.G."/>
            <person name="Park H."/>
            <person name="Plett J.M."/>
            <person name="Magnuson J."/>
            <person name="Spatafora J.W."/>
            <person name="Nagy L.G."/>
            <person name="Henrissat B."/>
            <person name="Grigoriev I.V."/>
            <person name="Yang Z.L."/>
            <person name="Xu J."/>
            <person name="Martin F.M."/>
        </authorList>
    </citation>
    <scope>NUCLEOTIDE SEQUENCE</scope>
    <source>
        <strain evidence="1">ATCC 28755</strain>
    </source>
</reference>
<proteinExistence type="predicted"/>
<accession>A0ACB8AK88</accession>
<keyword evidence="2" id="KW-1185">Reference proteome</keyword>
<protein>
    <submittedName>
        <fullName evidence="1">WD40-repeat-containing domain protein</fullName>
    </submittedName>
</protein>